<organism evidence="1 2">
    <name type="scientific">Methylomarinum roseum</name>
    <dbReference type="NCBI Taxonomy" id="3067653"/>
    <lineage>
        <taxon>Bacteria</taxon>
        <taxon>Pseudomonadati</taxon>
        <taxon>Pseudomonadota</taxon>
        <taxon>Gammaproteobacteria</taxon>
        <taxon>Methylococcales</taxon>
        <taxon>Methylococcaceae</taxon>
        <taxon>Methylomarinum</taxon>
    </lineage>
</organism>
<keyword evidence="1" id="KW-0614">Plasmid</keyword>
<keyword evidence="2" id="KW-1185">Reference proteome</keyword>
<dbReference type="Proteomes" id="UP001225378">
    <property type="component" value="Plasmid unnamed2"/>
</dbReference>
<name>A0AAU7P0F0_9GAMM</name>
<proteinExistence type="predicted"/>
<gene>
    <name evidence="1" type="ORF">Q9L42_020685</name>
</gene>
<dbReference type="KEGG" id="mech:Q9L42_020685"/>
<dbReference type="EMBL" id="CP157744">
    <property type="protein sequence ID" value="XBS22729.1"/>
    <property type="molecule type" value="Genomic_DNA"/>
</dbReference>
<evidence type="ECO:0000313" key="2">
    <source>
        <dbReference type="Proteomes" id="UP001225378"/>
    </source>
</evidence>
<dbReference type="AlphaFoldDB" id="A0AAU7P0F0"/>
<accession>A0AAU7P0F0</accession>
<sequence length="207" mass="23142">MTHVGLVKVSNGDMGVLLGETIIQTAENQDSISLINAVERLPETLAEQFEVPMFEYEVDASSLTEDWSWSDIEDLLYDKINTNTSIEEFKMTFEFEDWDKEVRKDDEPYAVEVTHNSMSPHNIAISVGNSDDDRPELEVLVEVNKGVPAVHVGGALYDDMDLHVYSTNEGLFIASDQPGAMEVAKGPFTYGDQGYVIRCDDDLNLKP</sequence>
<protein>
    <submittedName>
        <fullName evidence="1">Uncharacterized protein</fullName>
    </submittedName>
</protein>
<geneLocation type="plasmid" evidence="1 2">
    <name>unnamed2</name>
</geneLocation>
<reference evidence="1 2" key="1">
    <citation type="journal article" date="2024" name="Microbiology">
        <title>Methylomarinum rosea sp. nov., a novel halophilic methanotrophic bacterium from the hypersaline Lake Elton.</title>
        <authorList>
            <person name="Suleimanov R.Z."/>
            <person name="Oshkin I.Y."/>
            <person name="Danilova O.V."/>
            <person name="Suzina N.E."/>
            <person name="Dedysh S.N."/>
        </authorList>
    </citation>
    <scope>NUCLEOTIDE SEQUENCE [LARGE SCALE GENOMIC DNA]</scope>
    <source>
        <strain evidence="1 2">Ch1-1</strain>
        <plasmid evidence="2">unnamed2</plasmid>
    </source>
</reference>
<evidence type="ECO:0000313" key="1">
    <source>
        <dbReference type="EMBL" id="XBS22729.1"/>
    </source>
</evidence>
<dbReference type="RefSeq" id="WP_305910575.1">
    <property type="nucleotide sequence ID" value="NZ_CP157744.1"/>
</dbReference>